<evidence type="ECO:0000313" key="1">
    <source>
        <dbReference type="EMBL" id="JAE27580.1"/>
    </source>
</evidence>
<reference evidence="1" key="2">
    <citation type="journal article" date="2015" name="Data Brief">
        <title>Shoot transcriptome of the giant reed, Arundo donax.</title>
        <authorList>
            <person name="Barrero R.A."/>
            <person name="Guerrero F.D."/>
            <person name="Moolhuijzen P."/>
            <person name="Goolsby J.A."/>
            <person name="Tidwell J."/>
            <person name="Bellgard S.E."/>
            <person name="Bellgard M.I."/>
        </authorList>
    </citation>
    <scope>NUCLEOTIDE SEQUENCE</scope>
    <source>
        <tissue evidence="1">Shoot tissue taken approximately 20 cm above the soil surface</tissue>
    </source>
</reference>
<organism evidence="1">
    <name type="scientific">Arundo donax</name>
    <name type="common">Giant reed</name>
    <name type="synonym">Donax arundinaceus</name>
    <dbReference type="NCBI Taxonomy" id="35708"/>
    <lineage>
        <taxon>Eukaryota</taxon>
        <taxon>Viridiplantae</taxon>
        <taxon>Streptophyta</taxon>
        <taxon>Embryophyta</taxon>
        <taxon>Tracheophyta</taxon>
        <taxon>Spermatophyta</taxon>
        <taxon>Magnoliopsida</taxon>
        <taxon>Liliopsida</taxon>
        <taxon>Poales</taxon>
        <taxon>Poaceae</taxon>
        <taxon>PACMAD clade</taxon>
        <taxon>Arundinoideae</taxon>
        <taxon>Arundineae</taxon>
        <taxon>Arundo</taxon>
    </lineage>
</organism>
<protein>
    <submittedName>
        <fullName evidence="1">Uncharacterized protein</fullName>
    </submittedName>
</protein>
<dbReference type="EMBL" id="GBRH01170316">
    <property type="protein sequence ID" value="JAE27580.1"/>
    <property type="molecule type" value="Transcribed_RNA"/>
</dbReference>
<accession>A0A0A9GR14</accession>
<sequence length="15" mass="1708">MVLSRAPQSRIQPKP</sequence>
<reference evidence="1" key="1">
    <citation type="submission" date="2014-09" db="EMBL/GenBank/DDBJ databases">
        <authorList>
            <person name="Magalhaes I.L.F."/>
            <person name="Oliveira U."/>
            <person name="Santos F.R."/>
            <person name="Vidigal T.H.D.A."/>
            <person name="Brescovit A.D."/>
            <person name="Santos A.J."/>
        </authorList>
    </citation>
    <scope>NUCLEOTIDE SEQUENCE</scope>
    <source>
        <tissue evidence="1">Shoot tissue taken approximately 20 cm above the soil surface</tissue>
    </source>
</reference>
<proteinExistence type="predicted"/>
<name>A0A0A9GR14_ARUDO</name>